<reference evidence="8" key="1">
    <citation type="submission" date="2016-11" db="UniProtKB">
        <authorList>
            <consortium name="WormBaseParasite"/>
        </authorList>
    </citation>
    <scope>IDENTIFICATION</scope>
</reference>
<dbReference type="Proteomes" id="UP000095282">
    <property type="component" value="Unplaced"/>
</dbReference>
<dbReference type="STRING" id="1561998.A0A1I7U2P9"/>
<dbReference type="PANTHER" id="PTHR21447">
    <property type="entry name" value="RING-TYPE DOMAIN-CONTAINING PROTEIN-RELATED"/>
    <property type="match status" value="1"/>
</dbReference>
<dbReference type="InterPro" id="IPR013083">
    <property type="entry name" value="Znf_RING/FYVE/PHD"/>
</dbReference>
<sequence>MDHLEPSTFKRVVGFYIPRDLIPSDWLCDSQNPIDNLKSLLEKANGGLDCCGTPEELLKDLKNFFGFSGSYVAFGLPTKEYFKKEVTKYKSASGKTYIYKNDFFTCINSIISNPEYSQKNMIVQKSLNLLFRALASQLSSNSEMMEYPKEKLQELRSSFHNVMTKSNMKFHGFPRMKTPEAVAKQWFRWFHICGIYGIEKELEAILNKSFRCLPVKQNEDTYIKFFAAFSLVFRTTYHFFDQVLEPKTISGKPIVRVFEIGEEIWIIGKELLKMVKQRNWKWKDLEKYIDGMPDLGVCRANELTDVIGVEALKKIEFVKVPITYQLFHSTPIPYRPSGYCIPASFAIQHVFEKMILVHKLFQIVKTNRYKVVEQFIKTICNRLDGAIFIDVREFEWMKNLWDFEYETNFKNGLMKMIREKDDFTMEHVKEEIEYLGLETEFPEIFNFVSSCPSPNMKTAVNETIMKYLMAWFFNVKNPPEMEININNNICDTDPKKEEPKKKKKKAKKVVQEEAPPTKVQESAACPKCFRASEFTRKVNEKLRLSKVENRHLKKELARIEVEKEEKEEQIQILRQKLEEKDRKILEMAKEKEEFLEELHQKFVKMEAEKEAYPEPVITEEVKDRVYSILKIRNTLKSENPLGKLQEMLDQMSMNSKTVKKIVKKEKKSFEVSCKEFMDTVALETTRILVNPSIQPKIPEFPSFSKEFIDCYKKSTSQELPIICASLLQPEELPECLICLIEMTPDQDTVKCVTCTKSYHTECAREWFKVKRTCPTCKSGMLDETEFPSLS</sequence>
<dbReference type="GO" id="GO:0045087">
    <property type="term" value="P:innate immune response"/>
    <property type="evidence" value="ECO:0007669"/>
    <property type="project" value="TreeGrafter"/>
</dbReference>
<dbReference type="GO" id="GO:0045121">
    <property type="term" value="C:membrane raft"/>
    <property type="evidence" value="ECO:0007669"/>
    <property type="project" value="TreeGrafter"/>
</dbReference>
<dbReference type="eggNOG" id="KOG0800">
    <property type="taxonomic scope" value="Eukaryota"/>
</dbReference>
<evidence type="ECO:0000256" key="4">
    <source>
        <dbReference type="SAM" id="Coils"/>
    </source>
</evidence>
<protein>
    <submittedName>
        <fullName evidence="8">RING-type domain-containing protein</fullName>
    </submittedName>
</protein>
<feature type="region of interest" description="Disordered" evidence="5">
    <location>
        <begin position="486"/>
        <end position="515"/>
    </location>
</feature>
<dbReference type="InterPro" id="IPR001841">
    <property type="entry name" value="Znf_RING"/>
</dbReference>
<keyword evidence="1 3" id="KW-0479">Metal-binding</keyword>
<dbReference type="AlphaFoldDB" id="A0A1I7U2P9"/>
<keyword evidence="2" id="KW-0862">Zinc</keyword>
<evidence type="ECO:0000313" key="7">
    <source>
        <dbReference type="Proteomes" id="UP000095282"/>
    </source>
</evidence>
<evidence type="ECO:0000259" key="6">
    <source>
        <dbReference type="PROSITE" id="PS50089"/>
    </source>
</evidence>
<feature type="domain" description="RING-type" evidence="6">
    <location>
        <begin position="735"/>
        <end position="777"/>
    </location>
</feature>
<evidence type="ECO:0000313" key="8">
    <source>
        <dbReference type="WBParaSite" id="Csp11.Scaffold629.g14247.t1"/>
    </source>
</evidence>
<dbReference type="PROSITE" id="PS50089">
    <property type="entry name" value="ZF_RING_2"/>
    <property type="match status" value="1"/>
</dbReference>
<proteinExistence type="predicted"/>
<evidence type="ECO:0000256" key="1">
    <source>
        <dbReference type="ARBA" id="ARBA00022771"/>
    </source>
</evidence>
<organism evidence="7 8">
    <name type="scientific">Caenorhabditis tropicalis</name>
    <dbReference type="NCBI Taxonomy" id="1561998"/>
    <lineage>
        <taxon>Eukaryota</taxon>
        <taxon>Metazoa</taxon>
        <taxon>Ecdysozoa</taxon>
        <taxon>Nematoda</taxon>
        <taxon>Chromadorea</taxon>
        <taxon>Rhabditida</taxon>
        <taxon>Rhabditina</taxon>
        <taxon>Rhabditomorpha</taxon>
        <taxon>Rhabditoidea</taxon>
        <taxon>Rhabditidae</taxon>
        <taxon>Peloderinae</taxon>
        <taxon>Caenorhabditis</taxon>
    </lineage>
</organism>
<dbReference type="GO" id="GO:0008270">
    <property type="term" value="F:zinc ion binding"/>
    <property type="evidence" value="ECO:0007669"/>
    <property type="project" value="UniProtKB-KW"/>
</dbReference>
<accession>A0A1I7U2P9</accession>
<dbReference type="Pfam" id="PF13639">
    <property type="entry name" value="zf-RING_2"/>
    <property type="match status" value="1"/>
</dbReference>
<evidence type="ECO:0000256" key="3">
    <source>
        <dbReference type="PROSITE-ProRule" id="PRU00175"/>
    </source>
</evidence>
<evidence type="ECO:0000256" key="2">
    <source>
        <dbReference type="ARBA" id="ARBA00022833"/>
    </source>
</evidence>
<evidence type="ECO:0000256" key="5">
    <source>
        <dbReference type="SAM" id="MobiDB-lite"/>
    </source>
</evidence>
<keyword evidence="4" id="KW-0175">Coiled coil</keyword>
<dbReference type="SUPFAM" id="SSF57850">
    <property type="entry name" value="RING/U-box"/>
    <property type="match status" value="1"/>
</dbReference>
<dbReference type="WBParaSite" id="Csp11.Scaffold629.g14247.t1">
    <property type="protein sequence ID" value="Csp11.Scaffold629.g14247.t1"/>
    <property type="gene ID" value="Csp11.Scaffold629.g14247"/>
</dbReference>
<dbReference type="PANTHER" id="PTHR21447:SF11">
    <property type="entry name" value="RING-TYPE DOMAIN-CONTAINING PROTEIN"/>
    <property type="match status" value="1"/>
</dbReference>
<feature type="coiled-coil region" evidence="4">
    <location>
        <begin position="542"/>
        <end position="608"/>
    </location>
</feature>
<keyword evidence="1 3" id="KW-0863">Zinc-finger</keyword>
<name>A0A1I7U2P9_9PELO</name>
<keyword evidence="7" id="KW-1185">Reference proteome</keyword>
<dbReference type="InterPro" id="IPR056711">
    <property type="entry name" value="DUF7809"/>
</dbReference>
<dbReference type="Gene3D" id="3.30.40.10">
    <property type="entry name" value="Zinc/RING finger domain, C3HC4 (zinc finger)"/>
    <property type="match status" value="1"/>
</dbReference>
<dbReference type="Pfam" id="PF25100">
    <property type="entry name" value="DUF7809"/>
    <property type="match status" value="1"/>
</dbReference>